<dbReference type="GO" id="GO:0030246">
    <property type="term" value="F:carbohydrate binding"/>
    <property type="evidence" value="ECO:0007669"/>
    <property type="project" value="UniProtKB-KW"/>
</dbReference>
<dbReference type="FunFam" id="1.10.510.10:FF:001023">
    <property type="entry name" value="Os07g0541700 protein"/>
    <property type="match status" value="1"/>
</dbReference>
<dbReference type="SUPFAM" id="SSF51101">
    <property type="entry name" value="Mannose-binding lectins"/>
    <property type="match status" value="1"/>
</dbReference>
<dbReference type="EMBL" id="CM029040">
    <property type="protein sequence ID" value="KAG2633238.1"/>
    <property type="molecule type" value="Genomic_DNA"/>
</dbReference>
<keyword evidence="6" id="KW-0418">Kinase</keyword>
<feature type="domain" description="Jacalin-type lectin" evidence="12">
    <location>
        <begin position="384"/>
        <end position="530"/>
    </location>
</feature>
<dbReference type="SMART" id="SM00915">
    <property type="entry name" value="Jacalin"/>
    <property type="match status" value="1"/>
</dbReference>
<feature type="domain" description="Protein kinase" evidence="11">
    <location>
        <begin position="35"/>
        <end position="343"/>
    </location>
</feature>
<dbReference type="OrthoDB" id="4062651at2759"/>
<dbReference type="Gene3D" id="2.100.10.30">
    <property type="entry name" value="Jacalin-like lectin domain"/>
    <property type="match status" value="1"/>
</dbReference>
<proteinExistence type="predicted"/>
<dbReference type="PROSITE" id="PS00107">
    <property type="entry name" value="PROTEIN_KINASE_ATP"/>
    <property type="match status" value="1"/>
</dbReference>
<keyword evidence="2" id="KW-0723">Serine/threonine-protein kinase</keyword>
<dbReference type="SUPFAM" id="SSF56112">
    <property type="entry name" value="Protein kinase-like (PK-like)"/>
    <property type="match status" value="1"/>
</dbReference>
<keyword evidence="5 10" id="KW-0547">Nucleotide-binding</keyword>
<keyword evidence="4" id="KW-0430">Lectin</keyword>
<dbReference type="Pfam" id="PF01419">
    <property type="entry name" value="Jacalin"/>
    <property type="match status" value="1"/>
</dbReference>
<comment type="caution">
    <text evidence="13">The sequence shown here is derived from an EMBL/GenBank/DDBJ whole genome shotgun (WGS) entry which is preliminary data.</text>
</comment>
<dbReference type="CDD" id="cd09612">
    <property type="entry name" value="Jacalin"/>
    <property type="match status" value="1"/>
</dbReference>
<dbReference type="SMART" id="SM00220">
    <property type="entry name" value="S_TKc"/>
    <property type="match status" value="1"/>
</dbReference>
<dbReference type="InterPro" id="IPR001229">
    <property type="entry name" value="Jacalin-like_lectin_dom"/>
</dbReference>
<keyword evidence="7 10" id="KW-0067">ATP-binding</keyword>
<dbReference type="PROSITE" id="PS00108">
    <property type="entry name" value="PROTEIN_KINASE_ST"/>
    <property type="match status" value="1"/>
</dbReference>
<evidence type="ECO:0000259" key="11">
    <source>
        <dbReference type="PROSITE" id="PS50011"/>
    </source>
</evidence>
<comment type="catalytic activity">
    <reaction evidence="9">
        <text>L-seryl-[protein] + ATP = O-phospho-L-seryl-[protein] + ADP + H(+)</text>
        <dbReference type="Rhea" id="RHEA:17989"/>
        <dbReference type="Rhea" id="RHEA-COMP:9863"/>
        <dbReference type="Rhea" id="RHEA-COMP:11604"/>
        <dbReference type="ChEBI" id="CHEBI:15378"/>
        <dbReference type="ChEBI" id="CHEBI:29999"/>
        <dbReference type="ChEBI" id="CHEBI:30616"/>
        <dbReference type="ChEBI" id="CHEBI:83421"/>
        <dbReference type="ChEBI" id="CHEBI:456216"/>
        <dbReference type="EC" id="2.7.11.1"/>
    </reaction>
</comment>
<organism evidence="13 14">
    <name type="scientific">Panicum virgatum</name>
    <name type="common">Blackwell switchgrass</name>
    <dbReference type="NCBI Taxonomy" id="38727"/>
    <lineage>
        <taxon>Eukaryota</taxon>
        <taxon>Viridiplantae</taxon>
        <taxon>Streptophyta</taxon>
        <taxon>Embryophyta</taxon>
        <taxon>Tracheophyta</taxon>
        <taxon>Spermatophyta</taxon>
        <taxon>Magnoliopsida</taxon>
        <taxon>Liliopsida</taxon>
        <taxon>Poales</taxon>
        <taxon>Poaceae</taxon>
        <taxon>PACMAD clade</taxon>
        <taxon>Panicoideae</taxon>
        <taxon>Panicodae</taxon>
        <taxon>Paniceae</taxon>
        <taxon>Panicinae</taxon>
        <taxon>Panicum</taxon>
        <taxon>Panicum sect. Hiantes</taxon>
    </lineage>
</organism>
<dbReference type="Gene3D" id="1.10.510.10">
    <property type="entry name" value="Transferase(Phosphotransferase) domain 1"/>
    <property type="match status" value="1"/>
</dbReference>
<evidence type="ECO:0000259" key="12">
    <source>
        <dbReference type="PROSITE" id="PS51752"/>
    </source>
</evidence>
<keyword evidence="14" id="KW-1185">Reference proteome</keyword>
<evidence type="ECO:0000256" key="4">
    <source>
        <dbReference type="ARBA" id="ARBA00022734"/>
    </source>
</evidence>
<feature type="binding site" evidence="10">
    <location>
        <position position="63"/>
    </location>
    <ligand>
        <name>ATP</name>
        <dbReference type="ChEBI" id="CHEBI:30616"/>
    </ligand>
</feature>
<dbReference type="Proteomes" id="UP000823388">
    <property type="component" value="Chromosome 2N"/>
</dbReference>
<dbReference type="InterPro" id="IPR008271">
    <property type="entry name" value="Ser/Thr_kinase_AS"/>
</dbReference>
<dbReference type="PANTHER" id="PTHR45707:SF70">
    <property type="entry name" value="PROTEIN KINASE DOMAIN-CONTAINING PROTEIN"/>
    <property type="match status" value="1"/>
</dbReference>
<dbReference type="EC" id="2.7.11.1" evidence="1"/>
<comment type="catalytic activity">
    <reaction evidence="8">
        <text>L-threonyl-[protein] + ATP = O-phospho-L-threonyl-[protein] + ADP + H(+)</text>
        <dbReference type="Rhea" id="RHEA:46608"/>
        <dbReference type="Rhea" id="RHEA-COMP:11060"/>
        <dbReference type="Rhea" id="RHEA-COMP:11605"/>
        <dbReference type="ChEBI" id="CHEBI:15378"/>
        <dbReference type="ChEBI" id="CHEBI:30013"/>
        <dbReference type="ChEBI" id="CHEBI:30616"/>
        <dbReference type="ChEBI" id="CHEBI:61977"/>
        <dbReference type="ChEBI" id="CHEBI:456216"/>
        <dbReference type="EC" id="2.7.11.1"/>
    </reaction>
</comment>
<evidence type="ECO:0000256" key="5">
    <source>
        <dbReference type="ARBA" id="ARBA00022741"/>
    </source>
</evidence>
<evidence type="ECO:0000256" key="7">
    <source>
        <dbReference type="ARBA" id="ARBA00022840"/>
    </source>
</evidence>
<dbReference type="PROSITE" id="PS50011">
    <property type="entry name" value="PROTEIN_KINASE_DOM"/>
    <property type="match status" value="1"/>
</dbReference>
<evidence type="ECO:0000313" key="14">
    <source>
        <dbReference type="Proteomes" id="UP000823388"/>
    </source>
</evidence>
<reference evidence="13" key="1">
    <citation type="submission" date="2020-05" db="EMBL/GenBank/DDBJ databases">
        <title>WGS assembly of Panicum virgatum.</title>
        <authorList>
            <person name="Lovell J.T."/>
            <person name="Jenkins J."/>
            <person name="Shu S."/>
            <person name="Juenger T.E."/>
            <person name="Schmutz J."/>
        </authorList>
    </citation>
    <scope>NUCLEOTIDE SEQUENCE</scope>
    <source>
        <strain evidence="13">AP13</strain>
    </source>
</reference>
<evidence type="ECO:0000256" key="3">
    <source>
        <dbReference type="ARBA" id="ARBA00022679"/>
    </source>
</evidence>
<name>A0A8T0VEI7_PANVG</name>
<evidence type="ECO:0000256" key="9">
    <source>
        <dbReference type="ARBA" id="ARBA00048679"/>
    </source>
</evidence>
<dbReference type="InterPro" id="IPR000719">
    <property type="entry name" value="Prot_kinase_dom"/>
</dbReference>
<dbReference type="AlphaFoldDB" id="A0A8T0VEI7"/>
<accession>A0A8T0VEI7</accession>
<dbReference type="InterPro" id="IPR033734">
    <property type="entry name" value="Jacalin-like_lectin_dom_plant"/>
</dbReference>
<dbReference type="PANTHER" id="PTHR45707">
    <property type="entry name" value="C2 CALCIUM/LIPID-BINDING PLANT PHOSPHORIBOSYLTRANSFERASE FAMILY PROTEIN"/>
    <property type="match status" value="1"/>
</dbReference>
<evidence type="ECO:0000256" key="1">
    <source>
        <dbReference type="ARBA" id="ARBA00012513"/>
    </source>
</evidence>
<evidence type="ECO:0000256" key="8">
    <source>
        <dbReference type="ARBA" id="ARBA00047899"/>
    </source>
</evidence>
<dbReference type="InterPro" id="IPR017441">
    <property type="entry name" value="Protein_kinase_ATP_BS"/>
</dbReference>
<dbReference type="GO" id="GO:0005524">
    <property type="term" value="F:ATP binding"/>
    <property type="evidence" value="ECO:0007669"/>
    <property type="project" value="UniProtKB-UniRule"/>
</dbReference>
<protein>
    <recommendedName>
        <fullName evidence="1">non-specific serine/threonine protein kinase</fullName>
        <ecNumber evidence="1">2.7.11.1</ecNumber>
    </recommendedName>
</protein>
<dbReference type="PROSITE" id="PS51752">
    <property type="entry name" value="JACALIN_LECTIN"/>
    <property type="match status" value="1"/>
</dbReference>
<keyword evidence="3" id="KW-0808">Transferase</keyword>
<evidence type="ECO:0000313" key="13">
    <source>
        <dbReference type="EMBL" id="KAG2633238.1"/>
    </source>
</evidence>
<gene>
    <name evidence="13" type="ORF">PVAP13_2NG301500</name>
</gene>
<dbReference type="InterPro" id="IPR011009">
    <property type="entry name" value="Kinase-like_dom_sf"/>
</dbReference>
<dbReference type="Pfam" id="PF00069">
    <property type="entry name" value="Pkinase"/>
    <property type="match status" value="1"/>
</dbReference>
<evidence type="ECO:0000256" key="2">
    <source>
        <dbReference type="ARBA" id="ARBA00022527"/>
    </source>
</evidence>
<dbReference type="Gene3D" id="3.30.200.20">
    <property type="entry name" value="Phosphorylase Kinase, domain 1"/>
    <property type="match status" value="1"/>
</dbReference>
<dbReference type="GO" id="GO:0004674">
    <property type="term" value="F:protein serine/threonine kinase activity"/>
    <property type="evidence" value="ECO:0007669"/>
    <property type="project" value="UniProtKB-KW"/>
</dbReference>
<dbReference type="InterPro" id="IPR036404">
    <property type="entry name" value="Jacalin-like_lectin_dom_sf"/>
</dbReference>
<evidence type="ECO:0000256" key="10">
    <source>
        <dbReference type="PROSITE-ProRule" id="PRU10141"/>
    </source>
</evidence>
<evidence type="ECO:0000256" key="6">
    <source>
        <dbReference type="ARBA" id="ARBA00022777"/>
    </source>
</evidence>
<sequence length="530" mass="59386">MDGKSSMSNDNGQQVMLSEQMLLQFPLLEKITNGFSADQIIGRGGFSVVYKGLLEGQAVAVKKLKEEYIDDKTFSREVHCLTKLKPHNNIVRFLGYYSGAEQMCVPYEGTSVIADHTRHRLLCFEYQPDSLDRRISDASSGLGWIRRYQIIKGICNGLHYLHKMDIVHLDLKPANILLDKNMVPKITDFGISRFFDGQSQLFVTRIAGTLGYCAPEILKNVNVIRREFDIYSLGVIILQILTGRIYESQEVQKERSHQVLKDVRESWKNRFETPQGDTYLVFPEEMVDPLLKESEEMRKTLLNQVQKCTQIAIECMDAEQNKRPNIQKILVELGETGSTDGFIEALQVPIIPKWRRVAPLVPQSIHDFPSMNAAFCCAQVADGIDKIGPCGGGGGEHCNVIKIPHGLESITVWYGLVVDSIQFSYVDREKNTHTTKRWGGPGGFEHITIKLGAGTSLKRMSGTYAPFSDDETIVITSLTFVTSDDVKYGPVGAGGGDRANFDIHLTEGTIVGFFVRAGWYIDAIGVYVRR</sequence>